<keyword evidence="5" id="KW-1185">Reference proteome</keyword>
<reference evidence="2 5" key="2">
    <citation type="submission" date="2021-05" db="EMBL/GenBank/DDBJ databases">
        <title>Molecular characterization for Shewanella algae harboring chromosomal blaOXA-55-like strains isolated from clinical and environment sample.</title>
        <authorList>
            <person name="Ohama Y."/>
            <person name="Aoki K."/>
            <person name="Harada S."/>
            <person name="Moriya K."/>
            <person name="Ishii Y."/>
            <person name="Tateda K."/>
        </authorList>
    </citation>
    <scope>NUCLEOTIDE SEQUENCE [LARGE SCALE GENOMIC DNA]</scope>
    <source>
        <strain evidence="2 5">MBTL60-118</strain>
    </source>
</reference>
<dbReference type="PANTHER" id="PTHR33979:SF2">
    <property type="entry name" value="PEPTIDASE M50B-LIKE-DOMAIN-CONTAINING PROTEIN"/>
    <property type="match status" value="1"/>
</dbReference>
<accession>A0A1E5IPP6</accession>
<keyword evidence="3" id="KW-0482">Metalloprotease</keyword>
<keyword evidence="3" id="KW-0645">Protease</keyword>
<feature type="transmembrane region" description="Helical" evidence="1">
    <location>
        <begin position="160"/>
        <end position="180"/>
    </location>
</feature>
<keyword evidence="1" id="KW-1133">Transmembrane helix</keyword>
<dbReference type="PANTHER" id="PTHR33979">
    <property type="entry name" value="OS02G0221600 PROTEIN"/>
    <property type="match status" value="1"/>
</dbReference>
<dbReference type="GO" id="GO:0008237">
    <property type="term" value="F:metallopeptidase activity"/>
    <property type="evidence" value="ECO:0007669"/>
    <property type="project" value="UniProtKB-KW"/>
</dbReference>
<evidence type="ECO:0000256" key="1">
    <source>
        <dbReference type="SAM" id="Phobius"/>
    </source>
</evidence>
<evidence type="ECO:0000313" key="3">
    <source>
        <dbReference type="EMBL" id="OEG72509.1"/>
    </source>
</evidence>
<evidence type="ECO:0000313" key="5">
    <source>
        <dbReference type="Proteomes" id="UP000773469"/>
    </source>
</evidence>
<dbReference type="AlphaFoldDB" id="A0A1E5IPP6"/>
<feature type="transmembrane region" description="Helical" evidence="1">
    <location>
        <begin position="136"/>
        <end position="153"/>
    </location>
</feature>
<dbReference type="Proteomes" id="UP000095230">
    <property type="component" value="Unassembled WGS sequence"/>
</dbReference>
<dbReference type="InterPro" id="IPR049500">
    <property type="entry name" value="Peptidase_M50B-like"/>
</dbReference>
<gene>
    <name evidence="3" type="ORF">BEL05_04125</name>
    <name evidence="2" type="ORF">TUM3794_02130</name>
</gene>
<feature type="transmembrane region" description="Helical" evidence="1">
    <location>
        <begin position="113"/>
        <end position="130"/>
    </location>
</feature>
<dbReference type="Proteomes" id="UP000773469">
    <property type="component" value="Unassembled WGS sequence"/>
</dbReference>
<dbReference type="EMBL" id="BPEU01000001">
    <property type="protein sequence ID" value="GIU34999.1"/>
    <property type="molecule type" value="Genomic_DNA"/>
</dbReference>
<proteinExistence type="predicted"/>
<evidence type="ECO:0000313" key="4">
    <source>
        <dbReference type="Proteomes" id="UP000095230"/>
    </source>
</evidence>
<reference evidence="3 4" key="1">
    <citation type="submission" date="2016-07" db="EMBL/GenBank/DDBJ databases">
        <title>Whole-genome of two Shewanella species isolated from a digestive organ of sea cucumber Apostichopus japonicus Selenka 1867.</title>
        <authorList>
            <person name="Hong H.-H."/>
            <person name="Choi H."/>
            <person name="Cheon S."/>
            <person name="Oh J.-S."/>
            <person name="Lee H.-G."/>
            <person name="Park C."/>
        </authorList>
    </citation>
    <scope>NUCLEOTIDE SEQUENCE [LARGE SCALE GENOMIC DNA]</scope>
    <source>
        <strain evidence="3 4">CSB03KR</strain>
    </source>
</reference>
<keyword evidence="3" id="KW-0378">Hydrolase</keyword>
<dbReference type="STRING" id="23.BEL05_04125"/>
<dbReference type="EMBL" id="MCBT01000048">
    <property type="protein sequence ID" value="OEG72509.1"/>
    <property type="molecule type" value="Genomic_DNA"/>
</dbReference>
<feature type="transmembrane region" description="Helical" evidence="1">
    <location>
        <begin position="20"/>
        <end position="40"/>
    </location>
</feature>
<protein>
    <submittedName>
        <fullName evidence="3">Membrane zinc metalloprotease</fullName>
    </submittedName>
</protein>
<feature type="transmembrane region" description="Helical" evidence="1">
    <location>
        <begin position="80"/>
        <end position="101"/>
    </location>
</feature>
<keyword evidence="1" id="KW-0812">Transmembrane</keyword>
<dbReference type="GO" id="GO:0006508">
    <property type="term" value="P:proteolysis"/>
    <property type="evidence" value="ECO:0007669"/>
    <property type="project" value="UniProtKB-KW"/>
</dbReference>
<sequence>MHSHRAQHLKTSGLPSRSQFFIELLLAVVLIRLPFISVPFKWLESYFHELSHGLATLFTGGAVSHIQLFPNGAGLCFSQGGWPILIGFSGYFGAALWGYLIFNLATWTRGIKVSLACLGGAVLLTVLFWGRDLLTIAILAMLAIVFLLPLKLSHSKVLTISLRIIALMVMLNALASPTYLLGLGQKGDAVMLSQHTWIPAWIWVGVWLLTSLLMLWLCWRRVDANAESSTRRKL</sequence>
<organism evidence="3 4">
    <name type="scientific">Shewanella colwelliana</name>
    <name type="common">Alteromonas colwelliana</name>
    <dbReference type="NCBI Taxonomy" id="23"/>
    <lineage>
        <taxon>Bacteria</taxon>
        <taxon>Pseudomonadati</taxon>
        <taxon>Pseudomonadota</taxon>
        <taxon>Gammaproteobacteria</taxon>
        <taxon>Alteromonadales</taxon>
        <taxon>Shewanellaceae</taxon>
        <taxon>Shewanella</taxon>
    </lineage>
</organism>
<comment type="caution">
    <text evidence="3">The sequence shown here is derived from an EMBL/GenBank/DDBJ whole genome shotgun (WGS) entry which is preliminary data.</text>
</comment>
<evidence type="ECO:0000313" key="2">
    <source>
        <dbReference type="EMBL" id="GIU34999.1"/>
    </source>
</evidence>
<feature type="transmembrane region" description="Helical" evidence="1">
    <location>
        <begin position="200"/>
        <end position="219"/>
    </location>
</feature>
<dbReference type="Pfam" id="PF13398">
    <property type="entry name" value="Peptidase_M50B"/>
    <property type="match status" value="1"/>
</dbReference>
<keyword evidence="1" id="KW-0472">Membrane</keyword>
<name>A0A1E5IPP6_SHECO</name>